<reference evidence="3 4" key="1">
    <citation type="submission" date="2020-08" db="EMBL/GenBank/DDBJ databases">
        <title>Putative novel bacterial strains isolated from necrotic wheat leaf tissues caused by Xanthomonas translucens.</title>
        <authorList>
            <person name="Tambong J.T."/>
        </authorList>
    </citation>
    <scope>NUCLEOTIDE SEQUENCE [LARGE SCALE GENOMIC DNA]</scope>
    <source>
        <strain evidence="3 4">DOAB 1069</strain>
    </source>
</reference>
<feature type="domain" description="Lysozyme inhibitor LprI-like N-terminal" evidence="2">
    <location>
        <begin position="28"/>
        <end position="117"/>
    </location>
</feature>
<dbReference type="Pfam" id="PF07007">
    <property type="entry name" value="LprI"/>
    <property type="match status" value="1"/>
</dbReference>
<evidence type="ECO:0000256" key="1">
    <source>
        <dbReference type="SAM" id="SignalP"/>
    </source>
</evidence>
<accession>A0ABR7B3D7</accession>
<feature type="chain" id="PRO_5046580140" evidence="1">
    <location>
        <begin position="23"/>
        <end position="130"/>
    </location>
</feature>
<dbReference type="RefSeq" id="WP_187522325.1">
    <property type="nucleotide sequence ID" value="NZ_JACONW010000094.1"/>
</dbReference>
<dbReference type="PANTHER" id="PTHR39176:SF1">
    <property type="entry name" value="PERIPLASMIC PROTEIN"/>
    <property type="match status" value="1"/>
</dbReference>
<evidence type="ECO:0000259" key="2">
    <source>
        <dbReference type="Pfam" id="PF07007"/>
    </source>
</evidence>
<keyword evidence="4" id="KW-1185">Reference proteome</keyword>
<dbReference type="Gene3D" id="1.20.1270.180">
    <property type="match status" value="1"/>
</dbReference>
<dbReference type="PANTHER" id="PTHR39176">
    <property type="entry name" value="PERIPLASMIC PROTEIN-RELATED"/>
    <property type="match status" value="1"/>
</dbReference>
<protein>
    <submittedName>
        <fullName evidence="3">DUF1311 domain-containing protein</fullName>
    </submittedName>
</protein>
<dbReference type="EMBL" id="JACONW010000094">
    <property type="protein sequence ID" value="MBC3951703.1"/>
    <property type="molecule type" value="Genomic_DNA"/>
</dbReference>
<gene>
    <name evidence="3" type="ORF">H8S59_18180</name>
</gene>
<evidence type="ECO:0000313" key="3">
    <source>
        <dbReference type="EMBL" id="MBC3951703.1"/>
    </source>
</evidence>
<keyword evidence="1" id="KW-0732">Signal</keyword>
<comment type="caution">
    <text evidence="3">The sequence shown here is derived from an EMBL/GenBank/DDBJ whole genome shotgun (WGS) entry which is preliminary data.</text>
</comment>
<sequence length="130" mass="14519">MRFSMMAVLMFMALGIGCSASAQTPGCDANQAAMNRCAGQQLATLDAELNKQYKAQMAYLQTPEKKQAFKAAQQKWIAFRDADCMYQIGKAEDSGSMWPLQQSRCMAEQTRVRVEQLKQYAACRQEGCPN</sequence>
<organism evidence="3 4">
    <name type="scientific">Pseudomonas folii</name>
    <dbReference type="NCBI Taxonomy" id="2762593"/>
    <lineage>
        <taxon>Bacteria</taxon>
        <taxon>Pseudomonadati</taxon>
        <taxon>Pseudomonadota</taxon>
        <taxon>Gammaproteobacteria</taxon>
        <taxon>Pseudomonadales</taxon>
        <taxon>Pseudomonadaceae</taxon>
        <taxon>Pseudomonas</taxon>
    </lineage>
</organism>
<name>A0ABR7B3D7_9PSED</name>
<dbReference type="InterPro" id="IPR009739">
    <property type="entry name" value="LprI-like_N"/>
</dbReference>
<dbReference type="PROSITE" id="PS51257">
    <property type="entry name" value="PROKAR_LIPOPROTEIN"/>
    <property type="match status" value="1"/>
</dbReference>
<proteinExistence type="predicted"/>
<dbReference type="Proteomes" id="UP000651852">
    <property type="component" value="Unassembled WGS sequence"/>
</dbReference>
<evidence type="ECO:0000313" key="4">
    <source>
        <dbReference type="Proteomes" id="UP000651852"/>
    </source>
</evidence>
<feature type="signal peptide" evidence="1">
    <location>
        <begin position="1"/>
        <end position="22"/>
    </location>
</feature>